<dbReference type="CDD" id="cd24032">
    <property type="entry name" value="ASKHA_NBD_TsaB"/>
    <property type="match status" value="1"/>
</dbReference>
<dbReference type="Pfam" id="PF00814">
    <property type="entry name" value="TsaD"/>
    <property type="match status" value="1"/>
</dbReference>
<evidence type="ECO:0000313" key="8">
    <source>
        <dbReference type="EMBL" id="SEL45378.1"/>
    </source>
</evidence>
<dbReference type="AlphaFoldDB" id="A0A1H7QC92"/>
<dbReference type="GO" id="GO:0005829">
    <property type="term" value="C:cytosol"/>
    <property type="evidence" value="ECO:0007669"/>
    <property type="project" value="TreeGrafter"/>
</dbReference>
<dbReference type="PANTHER" id="PTHR11735">
    <property type="entry name" value="TRNA N6-ADENOSINE THREONYLCARBAMOYLTRANSFERASE"/>
    <property type="match status" value="1"/>
</dbReference>
<dbReference type="PANTHER" id="PTHR11735:SF11">
    <property type="entry name" value="TRNA THREONYLCARBAMOYLADENOSINE BIOSYNTHESIS PROTEIN TSAB"/>
    <property type="match status" value="1"/>
</dbReference>
<dbReference type="GO" id="GO:0002949">
    <property type="term" value="P:tRNA threonylcarbamoyladenosine modification"/>
    <property type="evidence" value="ECO:0007669"/>
    <property type="project" value="InterPro"/>
</dbReference>
<keyword evidence="4" id="KW-0963">Cytoplasm</keyword>
<dbReference type="SUPFAM" id="SSF53067">
    <property type="entry name" value="Actin-like ATPase domain"/>
    <property type="match status" value="2"/>
</dbReference>
<dbReference type="InterPro" id="IPR000905">
    <property type="entry name" value="Gcp-like_dom"/>
</dbReference>
<name>A0A1H7QC92_9PROT</name>
<evidence type="ECO:0000256" key="3">
    <source>
        <dbReference type="ARBA" id="ARBA00019012"/>
    </source>
</evidence>
<evidence type="ECO:0000259" key="7">
    <source>
        <dbReference type="Pfam" id="PF00814"/>
    </source>
</evidence>
<dbReference type="EMBL" id="FOBH01000011">
    <property type="protein sequence ID" value="SEL45378.1"/>
    <property type="molecule type" value="Genomic_DNA"/>
</dbReference>
<gene>
    <name evidence="8" type="ORF">SAMN05216387_11162</name>
</gene>
<evidence type="ECO:0000256" key="5">
    <source>
        <dbReference type="ARBA" id="ARBA00022694"/>
    </source>
</evidence>
<feature type="domain" description="Gcp-like" evidence="7">
    <location>
        <begin position="41"/>
        <end position="156"/>
    </location>
</feature>
<dbReference type="Proteomes" id="UP000198620">
    <property type="component" value="Unassembled WGS sequence"/>
</dbReference>
<proteinExistence type="inferred from homology"/>
<evidence type="ECO:0000256" key="1">
    <source>
        <dbReference type="ARBA" id="ARBA00004496"/>
    </source>
</evidence>
<evidence type="ECO:0000256" key="4">
    <source>
        <dbReference type="ARBA" id="ARBA00022490"/>
    </source>
</evidence>
<sequence>MATVESHSSDSFLKILALDTSTEYCSVALFLNGEVISHEILAGQRHSELILPMVRQALGEAGLTLTQLDGIAFGVGPGSFTGLRIACGIAQGLAFGADLPVVGICTLEALAQEGGGGRIIAALDARMSQIYHAAYEKEAHGWQLIAEPALCSPEDAPLVPNGNWTGCGSGFDKYDQALRARYGGSVKRTISGLRPHARSIAQLAAPRFAMGGGIDPADAMPCYIRNKVALKEKER</sequence>
<dbReference type="STRING" id="1233.SAMN05216387_11162"/>
<evidence type="ECO:0000256" key="6">
    <source>
        <dbReference type="ARBA" id="ARBA00032446"/>
    </source>
</evidence>
<dbReference type="FunFam" id="3.30.420.40:FF:000097">
    <property type="entry name" value="tRNA threonylcarbamoyladenosine biosynthesis protein TsaB"/>
    <property type="match status" value="1"/>
</dbReference>
<dbReference type="InterPro" id="IPR022496">
    <property type="entry name" value="T6A_TsaB"/>
</dbReference>
<organism evidence="8 9">
    <name type="scientific">Nitrosovibrio tenuis</name>
    <dbReference type="NCBI Taxonomy" id="1233"/>
    <lineage>
        <taxon>Bacteria</taxon>
        <taxon>Pseudomonadati</taxon>
        <taxon>Pseudomonadota</taxon>
        <taxon>Betaproteobacteria</taxon>
        <taxon>Nitrosomonadales</taxon>
        <taxon>Nitrosomonadaceae</taxon>
        <taxon>Nitrosovibrio</taxon>
    </lineage>
</organism>
<comment type="similarity">
    <text evidence="2">Belongs to the KAE1 / TsaD family. TsaB subfamily.</text>
</comment>
<evidence type="ECO:0000256" key="2">
    <source>
        <dbReference type="ARBA" id="ARBA00010493"/>
    </source>
</evidence>
<keyword evidence="9" id="KW-1185">Reference proteome</keyword>
<dbReference type="Gene3D" id="3.30.420.40">
    <property type="match status" value="2"/>
</dbReference>
<accession>A0A1H7QC92</accession>
<evidence type="ECO:0000313" key="9">
    <source>
        <dbReference type="Proteomes" id="UP000198620"/>
    </source>
</evidence>
<dbReference type="InterPro" id="IPR043129">
    <property type="entry name" value="ATPase_NBD"/>
</dbReference>
<comment type="subcellular location">
    <subcellularLocation>
        <location evidence="1">Cytoplasm</location>
    </subcellularLocation>
</comment>
<reference evidence="8 9" key="1">
    <citation type="submission" date="2016-10" db="EMBL/GenBank/DDBJ databases">
        <authorList>
            <person name="de Groot N.N."/>
        </authorList>
    </citation>
    <scope>NUCLEOTIDE SEQUENCE [LARGE SCALE GENOMIC DNA]</scope>
    <source>
        <strain evidence="8 9">Nv1</strain>
    </source>
</reference>
<dbReference type="NCBIfam" id="TIGR03725">
    <property type="entry name" value="T6A_YeaZ"/>
    <property type="match status" value="1"/>
</dbReference>
<keyword evidence="5" id="KW-0819">tRNA processing</keyword>
<protein>
    <recommendedName>
        <fullName evidence="3">tRNA threonylcarbamoyladenosine biosynthesis protein TsaB</fullName>
    </recommendedName>
    <alternativeName>
        <fullName evidence="6">t(6)A37 threonylcarbamoyladenosine biosynthesis protein TsaB</fullName>
    </alternativeName>
</protein>